<dbReference type="EMBL" id="CAFAAJ010000012">
    <property type="protein sequence ID" value="CAB4791415.1"/>
    <property type="molecule type" value="Genomic_DNA"/>
</dbReference>
<protein>
    <submittedName>
        <fullName evidence="1">Unannotated protein</fullName>
    </submittedName>
</protein>
<proteinExistence type="predicted"/>
<gene>
    <name evidence="1" type="ORF">UFOPK3001_00300</name>
</gene>
<reference evidence="1" key="1">
    <citation type="submission" date="2020-05" db="EMBL/GenBank/DDBJ databases">
        <authorList>
            <person name="Chiriac C."/>
            <person name="Salcher M."/>
            <person name="Ghai R."/>
            <person name="Kavagutti S V."/>
        </authorList>
    </citation>
    <scope>NUCLEOTIDE SEQUENCE</scope>
</reference>
<evidence type="ECO:0000313" key="1">
    <source>
        <dbReference type="EMBL" id="CAB4791415.1"/>
    </source>
</evidence>
<name>A0A6J6X5T5_9ZZZZ</name>
<dbReference type="CDD" id="cd00085">
    <property type="entry name" value="HNHc"/>
    <property type="match status" value="1"/>
</dbReference>
<dbReference type="AlphaFoldDB" id="A0A6J6X5T5"/>
<organism evidence="1">
    <name type="scientific">freshwater metagenome</name>
    <dbReference type="NCBI Taxonomy" id="449393"/>
    <lineage>
        <taxon>unclassified sequences</taxon>
        <taxon>metagenomes</taxon>
        <taxon>ecological metagenomes</taxon>
    </lineage>
</organism>
<accession>A0A6J6X5T5</accession>
<dbReference type="InterPro" id="IPR003615">
    <property type="entry name" value="HNH_nuc"/>
</dbReference>
<sequence>MQTLISYTSDSQGYLQWLERGKPDDVPSDVPFRLPAGTRNGDRYLLYVGGVDQAYVGWGTVLSDWTVGRSGGWKGEEYVLDHTRMFRTPVRAARVLELTGLKAPRSMKVVDPATADVLWSAVRSKQGDGIKSAMEGIRTESRSINRNASLRAAAIARSQGMCECCGTNYSKVAGGLGRRCLVVHHKKQLKDSDQPVETKLDELAVVCANCHMMIHADPNKAMKVGRLRQRMRGRE</sequence>